<evidence type="ECO:0000256" key="2">
    <source>
        <dbReference type="ARBA" id="ARBA00023015"/>
    </source>
</evidence>
<dbReference type="Gene3D" id="1.10.10.10">
    <property type="entry name" value="Winged helix-like DNA-binding domain superfamily/Winged helix DNA-binding domain"/>
    <property type="match status" value="1"/>
</dbReference>
<gene>
    <name evidence="5" type="ORF">FHS03_001889</name>
</gene>
<dbReference type="GO" id="GO:0045892">
    <property type="term" value="P:negative regulation of DNA-templated transcription"/>
    <property type="evidence" value="ECO:0007669"/>
    <property type="project" value="InterPro"/>
</dbReference>
<evidence type="ECO:0000256" key="4">
    <source>
        <dbReference type="ARBA" id="ARBA00023163"/>
    </source>
</evidence>
<sequence>MSSTLPKPTPSELEMLRLLFALGPATAKQVHQAALESRPDINYATVLRLLQVMHTKGLLARDESQRAHVYSAVQEQDSIQTGLLKDLINKAFAGSGKALVLAALRGGHVSARERAEIQALLDEDPPK</sequence>
<keyword evidence="6" id="KW-1185">Reference proteome</keyword>
<protein>
    <submittedName>
        <fullName evidence="5">Putative transcriptional regulator</fullName>
    </submittedName>
</protein>
<dbReference type="InterPro" id="IPR036388">
    <property type="entry name" value="WH-like_DNA-bd_sf"/>
</dbReference>
<evidence type="ECO:0000313" key="5">
    <source>
        <dbReference type="EMBL" id="MBB3118844.1"/>
    </source>
</evidence>
<keyword evidence="4" id="KW-0804">Transcription</keyword>
<comment type="caution">
    <text evidence="5">The sequence shown here is derived from an EMBL/GenBank/DDBJ whole genome shotgun (WGS) entry which is preliminary data.</text>
</comment>
<reference evidence="5 6" key="1">
    <citation type="submission" date="2020-08" db="EMBL/GenBank/DDBJ databases">
        <title>Genomic Encyclopedia of Type Strains, Phase III (KMG-III): the genomes of soil and plant-associated and newly described type strains.</title>
        <authorList>
            <person name="Whitman W."/>
        </authorList>
    </citation>
    <scope>NUCLEOTIDE SEQUENCE [LARGE SCALE GENOMIC DNA]</scope>
    <source>
        <strain evidence="5 6">CECT 8897</strain>
    </source>
</reference>
<organism evidence="5 6">
    <name type="scientific">Pseudoduganella violacea</name>
    <dbReference type="NCBI Taxonomy" id="1715466"/>
    <lineage>
        <taxon>Bacteria</taxon>
        <taxon>Pseudomonadati</taxon>
        <taxon>Pseudomonadota</taxon>
        <taxon>Betaproteobacteria</taxon>
        <taxon>Burkholderiales</taxon>
        <taxon>Oxalobacteraceae</taxon>
        <taxon>Telluria group</taxon>
        <taxon>Pseudoduganella</taxon>
    </lineage>
</organism>
<dbReference type="InterPro" id="IPR005650">
    <property type="entry name" value="BlaI_family"/>
</dbReference>
<comment type="similarity">
    <text evidence="1">Belongs to the BlaI transcriptional regulatory family.</text>
</comment>
<name>A0A7W5B954_9BURK</name>
<keyword evidence="2" id="KW-0805">Transcription regulation</keyword>
<dbReference type="GO" id="GO:0003677">
    <property type="term" value="F:DNA binding"/>
    <property type="evidence" value="ECO:0007669"/>
    <property type="project" value="UniProtKB-KW"/>
</dbReference>
<keyword evidence="3" id="KW-0238">DNA-binding</keyword>
<evidence type="ECO:0000313" key="6">
    <source>
        <dbReference type="Proteomes" id="UP000541535"/>
    </source>
</evidence>
<dbReference type="RefSeq" id="WP_183440723.1">
    <property type="nucleotide sequence ID" value="NZ_JACHXD010000004.1"/>
</dbReference>
<dbReference type="Pfam" id="PF03965">
    <property type="entry name" value="Penicillinase_R"/>
    <property type="match status" value="1"/>
</dbReference>
<evidence type="ECO:0000256" key="1">
    <source>
        <dbReference type="ARBA" id="ARBA00011046"/>
    </source>
</evidence>
<proteinExistence type="inferred from homology"/>
<dbReference type="AlphaFoldDB" id="A0A7W5B954"/>
<dbReference type="SUPFAM" id="SSF46785">
    <property type="entry name" value="Winged helix' DNA-binding domain"/>
    <property type="match status" value="1"/>
</dbReference>
<dbReference type="Proteomes" id="UP000541535">
    <property type="component" value="Unassembled WGS sequence"/>
</dbReference>
<dbReference type="InterPro" id="IPR036390">
    <property type="entry name" value="WH_DNA-bd_sf"/>
</dbReference>
<evidence type="ECO:0000256" key="3">
    <source>
        <dbReference type="ARBA" id="ARBA00023125"/>
    </source>
</evidence>
<accession>A0A7W5B954</accession>
<dbReference type="EMBL" id="JACHXD010000004">
    <property type="protein sequence ID" value="MBB3118844.1"/>
    <property type="molecule type" value="Genomic_DNA"/>
</dbReference>